<organism evidence="1 2">
    <name type="scientific">Oedothorax gibbosus</name>
    <dbReference type="NCBI Taxonomy" id="931172"/>
    <lineage>
        <taxon>Eukaryota</taxon>
        <taxon>Metazoa</taxon>
        <taxon>Ecdysozoa</taxon>
        <taxon>Arthropoda</taxon>
        <taxon>Chelicerata</taxon>
        <taxon>Arachnida</taxon>
        <taxon>Araneae</taxon>
        <taxon>Araneomorphae</taxon>
        <taxon>Entelegynae</taxon>
        <taxon>Araneoidea</taxon>
        <taxon>Linyphiidae</taxon>
        <taxon>Erigoninae</taxon>
        <taxon>Oedothorax</taxon>
    </lineage>
</organism>
<name>A0AAV6TJ85_9ARAC</name>
<dbReference type="EMBL" id="JAFNEN010003390">
    <property type="protein sequence ID" value="KAG8171919.1"/>
    <property type="molecule type" value="Genomic_DNA"/>
</dbReference>
<dbReference type="AlphaFoldDB" id="A0AAV6TJ85"/>
<proteinExistence type="predicted"/>
<comment type="caution">
    <text evidence="1">The sequence shown here is derived from an EMBL/GenBank/DDBJ whole genome shotgun (WGS) entry which is preliminary data.</text>
</comment>
<accession>A0AAV6TJ85</accession>
<sequence length="36" mass="4211">MLTITKTALVSKLNQLQLLKLEEERKANEEKNKKIN</sequence>
<keyword evidence="2" id="KW-1185">Reference proteome</keyword>
<feature type="non-terminal residue" evidence="1">
    <location>
        <position position="36"/>
    </location>
</feature>
<evidence type="ECO:0000313" key="1">
    <source>
        <dbReference type="EMBL" id="KAG8171919.1"/>
    </source>
</evidence>
<dbReference type="Proteomes" id="UP000827092">
    <property type="component" value="Unassembled WGS sequence"/>
</dbReference>
<protein>
    <submittedName>
        <fullName evidence="1">Uncharacterized protein</fullName>
    </submittedName>
</protein>
<gene>
    <name evidence="1" type="ORF">JTE90_000421</name>
</gene>
<evidence type="ECO:0000313" key="2">
    <source>
        <dbReference type="Proteomes" id="UP000827092"/>
    </source>
</evidence>
<reference evidence="1 2" key="1">
    <citation type="journal article" date="2022" name="Nat. Ecol. Evol.">
        <title>A masculinizing supergene underlies an exaggerated male reproductive morph in a spider.</title>
        <authorList>
            <person name="Hendrickx F."/>
            <person name="De Corte Z."/>
            <person name="Sonet G."/>
            <person name="Van Belleghem S.M."/>
            <person name="Kostlbacher S."/>
            <person name="Vangestel C."/>
        </authorList>
    </citation>
    <scope>NUCLEOTIDE SEQUENCE [LARGE SCALE GENOMIC DNA]</scope>
    <source>
        <strain evidence="1">W744_W776</strain>
    </source>
</reference>